<accession>A0A1R2ARA7</accession>
<dbReference type="EMBL" id="MPUH01001572">
    <property type="protein sequence ID" value="OMJ67061.1"/>
    <property type="molecule type" value="Genomic_DNA"/>
</dbReference>
<proteinExistence type="predicted"/>
<evidence type="ECO:0000313" key="1">
    <source>
        <dbReference type="EMBL" id="OMJ67061.1"/>
    </source>
</evidence>
<dbReference type="SUPFAM" id="SSF54236">
    <property type="entry name" value="Ubiquitin-like"/>
    <property type="match status" value="1"/>
</dbReference>
<gene>
    <name evidence="1" type="ORF">SteCoe_35879</name>
</gene>
<dbReference type="InterPro" id="IPR029071">
    <property type="entry name" value="Ubiquitin-like_domsf"/>
</dbReference>
<keyword evidence="2" id="KW-1185">Reference proteome</keyword>
<name>A0A1R2ARA7_9CILI</name>
<reference evidence="1 2" key="1">
    <citation type="submission" date="2016-11" db="EMBL/GenBank/DDBJ databases">
        <title>The macronuclear genome of Stentor coeruleus: a giant cell with tiny introns.</title>
        <authorList>
            <person name="Slabodnick M."/>
            <person name="Ruby J.G."/>
            <person name="Reiff S.B."/>
            <person name="Swart E.C."/>
            <person name="Gosai S."/>
            <person name="Prabakaran S."/>
            <person name="Witkowska E."/>
            <person name="Larue G.E."/>
            <person name="Fisher S."/>
            <person name="Freeman R.M."/>
            <person name="Gunawardena J."/>
            <person name="Chu W."/>
            <person name="Stover N.A."/>
            <person name="Gregory B.D."/>
            <person name="Nowacki M."/>
            <person name="Derisi J."/>
            <person name="Roy S.W."/>
            <person name="Marshall W.F."/>
            <person name="Sood P."/>
        </authorList>
    </citation>
    <scope>NUCLEOTIDE SEQUENCE [LARGE SCALE GENOMIC DNA]</scope>
    <source>
        <strain evidence="1">WM001</strain>
    </source>
</reference>
<comment type="caution">
    <text evidence="1">The sequence shown here is derived from an EMBL/GenBank/DDBJ whole genome shotgun (WGS) entry which is preliminary data.</text>
</comment>
<dbReference type="AlphaFoldDB" id="A0A1R2ARA7"/>
<protein>
    <recommendedName>
        <fullName evidence="3">Ubiquitin-like domain-containing protein</fullName>
    </recommendedName>
</protein>
<evidence type="ECO:0000313" key="2">
    <source>
        <dbReference type="Proteomes" id="UP000187209"/>
    </source>
</evidence>
<sequence length="93" mass="10545">MVFIVPNFDIKTFDKIVPAGGQDTLTFQSASDENITFTFKIDISTAKVLTLKQILYHFTNIPTYEQRLKTADSFLSRNDAMLILLISQHMSKG</sequence>
<organism evidence="1 2">
    <name type="scientific">Stentor coeruleus</name>
    <dbReference type="NCBI Taxonomy" id="5963"/>
    <lineage>
        <taxon>Eukaryota</taxon>
        <taxon>Sar</taxon>
        <taxon>Alveolata</taxon>
        <taxon>Ciliophora</taxon>
        <taxon>Postciliodesmatophora</taxon>
        <taxon>Heterotrichea</taxon>
        <taxon>Heterotrichida</taxon>
        <taxon>Stentoridae</taxon>
        <taxon>Stentor</taxon>
    </lineage>
</organism>
<evidence type="ECO:0008006" key="3">
    <source>
        <dbReference type="Google" id="ProtNLM"/>
    </source>
</evidence>
<dbReference type="Proteomes" id="UP000187209">
    <property type="component" value="Unassembled WGS sequence"/>
</dbReference>